<dbReference type="Proteomes" id="UP001244207">
    <property type="component" value="Unassembled WGS sequence"/>
</dbReference>
<dbReference type="RefSeq" id="XP_060369855.1">
    <property type="nucleotide sequence ID" value="XM_060507305.1"/>
</dbReference>
<proteinExistence type="predicted"/>
<evidence type="ECO:0000313" key="1">
    <source>
        <dbReference type="EMBL" id="KAK1729800.1"/>
    </source>
</evidence>
<dbReference type="EMBL" id="JAHMHS010000010">
    <property type="protein sequence ID" value="KAK1729800.1"/>
    <property type="molecule type" value="Genomic_DNA"/>
</dbReference>
<dbReference type="AlphaFoldDB" id="A0AAD8XLU7"/>
<reference evidence="1" key="1">
    <citation type="submission" date="2021-12" db="EMBL/GenBank/DDBJ databases">
        <title>Comparative genomics, transcriptomics and evolutionary studies reveal genomic signatures of adaptation to plant cell wall in hemibiotrophic fungi.</title>
        <authorList>
            <consortium name="DOE Joint Genome Institute"/>
            <person name="Baroncelli R."/>
            <person name="Diaz J.F."/>
            <person name="Benocci T."/>
            <person name="Peng M."/>
            <person name="Battaglia E."/>
            <person name="Haridas S."/>
            <person name="Andreopoulos W."/>
            <person name="Labutti K."/>
            <person name="Pangilinan J."/>
            <person name="Floch G.L."/>
            <person name="Makela M.R."/>
            <person name="Henrissat B."/>
            <person name="Grigoriev I.V."/>
            <person name="Crouch J.A."/>
            <person name="De Vries R.P."/>
            <person name="Sukno S.A."/>
            <person name="Thon M.R."/>
        </authorList>
    </citation>
    <scope>NUCLEOTIDE SEQUENCE</scope>
    <source>
        <strain evidence="1">CBS 112980</strain>
    </source>
</reference>
<organism evidence="1 2">
    <name type="scientific">Glomerella acutata</name>
    <name type="common">Colletotrichum acutatum</name>
    <dbReference type="NCBI Taxonomy" id="27357"/>
    <lineage>
        <taxon>Eukaryota</taxon>
        <taxon>Fungi</taxon>
        <taxon>Dikarya</taxon>
        <taxon>Ascomycota</taxon>
        <taxon>Pezizomycotina</taxon>
        <taxon>Sordariomycetes</taxon>
        <taxon>Hypocreomycetidae</taxon>
        <taxon>Glomerellales</taxon>
        <taxon>Glomerellaceae</taxon>
        <taxon>Colletotrichum</taxon>
        <taxon>Colletotrichum acutatum species complex</taxon>
    </lineage>
</organism>
<keyword evidence="2" id="KW-1185">Reference proteome</keyword>
<dbReference type="GeneID" id="85391204"/>
<gene>
    <name evidence="1" type="ORF">BDZ83DRAFT_604986</name>
</gene>
<sequence>MRGCCISLARPLGTRNRIVCVGVSLRSGQNHPLRQLSSLHGFRIYRRKLQKYHHKDSLQVIESYDRSHAHQRESCELGSGYILALQTMDRIGYRGFLVTEPIHIRPSFSARCFYGIQL</sequence>
<evidence type="ECO:0000313" key="2">
    <source>
        <dbReference type="Proteomes" id="UP001244207"/>
    </source>
</evidence>
<name>A0AAD8XLU7_GLOAC</name>
<accession>A0AAD8XLU7</accession>
<protein>
    <submittedName>
        <fullName evidence="1">Uncharacterized protein</fullName>
    </submittedName>
</protein>
<comment type="caution">
    <text evidence="1">The sequence shown here is derived from an EMBL/GenBank/DDBJ whole genome shotgun (WGS) entry which is preliminary data.</text>
</comment>